<evidence type="ECO:0000259" key="18">
    <source>
        <dbReference type="PROSITE" id="PS51093"/>
    </source>
</evidence>
<dbReference type="InterPro" id="IPR011297">
    <property type="entry name" value="PTS_IIABC_b_glu"/>
</dbReference>
<evidence type="ECO:0000256" key="7">
    <source>
        <dbReference type="ARBA" id="ARBA00022692"/>
    </source>
</evidence>
<proteinExistence type="predicted"/>
<comment type="function">
    <text evidence="12">The phosphoenolpyruvate-dependent sugar phosphotransferase system (sugar PTS), a major carbohydrate active transport system, catalyzes the phosphorylation of incoming sugar substrates concomitantly with their translocation across the cell membrane. This system is involved in sucrose transport.</text>
</comment>
<dbReference type="PROSITE" id="PS00371">
    <property type="entry name" value="PTS_EIIA_TYPE_1_HIS"/>
    <property type="match status" value="1"/>
</dbReference>
<feature type="transmembrane region" description="Helical" evidence="17">
    <location>
        <begin position="269"/>
        <end position="291"/>
    </location>
</feature>
<dbReference type="SUPFAM" id="SSF55604">
    <property type="entry name" value="Glucose permease domain IIB"/>
    <property type="match status" value="1"/>
</dbReference>
<dbReference type="RefSeq" id="WP_123779284.1">
    <property type="nucleotide sequence ID" value="NZ_RKMG01000003.1"/>
</dbReference>
<dbReference type="FunFam" id="3.30.1360.60:FF:000001">
    <property type="entry name" value="PTS system glucose-specific IIBC component PtsG"/>
    <property type="match status" value="1"/>
</dbReference>
<comment type="catalytic activity">
    <reaction evidence="13">
        <text>N(pros)-phospho-L-histidyl-[protein](out) + sucrose = sucrose 6(G)-phosphate(in) + L-histidyl-[protein]</text>
        <dbReference type="Rhea" id="RHEA:49236"/>
        <dbReference type="Rhea" id="RHEA-COMP:9745"/>
        <dbReference type="Rhea" id="RHEA-COMP:9746"/>
        <dbReference type="ChEBI" id="CHEBI:17992"/>
        <dbReference type="ChEBI" id="CHEBI:29979"/>
        <dbReference type="ChEBI" id="CHEBI:64837"/>
        <dbReference type="ChEBI" id="CHEBI:91002"/>
        <dbReference type="EC" id="2.7.1.211"/>
    </reaction>
</comment>
<dbReference type="GO" id="GO:0090589">
    <property type="term" value="F:protein-phosphocysteine-trehalose phosphotransferase system transporter activity"/>
    <property type="evidence" value="ECO:0007669"/>
    <property type="project" value="TreeGrafter"/>
</dbReference>
<dbReference type="Pfam" id="PF02378">
    <property type="entry name" value="PTS_EIIC"/>
    <property type="match status" value="1"/>
</dbReference>
<dbReference type="PANTHER" id="PTHR30175">
    <property type="entry name" value="PHOSPHOTRANSFERASE SYSTEM TRANSPORT PROTEIN"/>
    <property type="match status" value="1"/>
</dbReference>
<dbReference type="InterPro" id="IPR003352">
    <property type="entry name" value="PTS_EIIC"/>
</dbReference>
<evidence type="ECO:0000256" key="9">
    <source>
        <dbReference type="ARBA" id="ARBA00022989"/>
    </source>
</evidence>
<dbReference type="InterPro" id="IPR036878">
    <property type="entry name" value="Glu_permease_IIB"/>
</dbReference>
<feature type="active site" description="Phosphocysteine intermediate; for EIIB activity" evidence="16">
    <location>
        <position position="29"/>
    </location>
</feature>
<comment type="subcellular location">
    <subcellularLocation>
        <location evidence="1">Cell membrane</location>
        <topology evidence="1">Multi-pass membrane protein</topology>
    </subcellularLocation>
</comment>
<dbReference type="Pfam" id="PF00367">
    <property type="entry name" value="PTS_EIIB"/>
    <property type="match status" value="1"/>
</dbReference>
<dbReference type="InterPro" id="IPR050558">
    <property type="entry name" value="PTS_Sugar-Specific_Components"/>
</dbReference>
<keyword evidence="6" id="KW-0598">Phosphotransferase system</keyword>
<feature type="transmembrane region" description="Helical" evidence="17">
    <location>
        <begin position="324"/>
        <end position="342"/>
    </location>
</feature>
<evidence type="ECO:0000256" key="15">
    <source>
        <dbReference type="ARBA" id="ARBA00081008"/>
    </source>
</evidence>
<feature type="transmembrane region" description="Helical" evidence="17">
    <location>
        <begin position="223"/>
        <end position="249"/>
    </location>
</feature>
<accession>A0A3N4GSM4</accession>
<dbReference type="PROSITE" id="PS51093">
    <property type="entry name" value="PTS_EIIA_TYPE_1"/>
    <property type="match status" value="1"/>
</dbReference>
<dbReference type="OrthoDB" id="9769191at2"/>
<keyword evidence="7 17" id="KW-0812">Transmembrane</keyword>
<organism evidence="21 22">
    <name type="scientific">Aerococcus agrisoli</name>
    <dbReference type="NCBI Taxonomy" id="2487350"/>
    <lineage>
        <taxon>Bacteria</taxon>
        <taxon>Bacillati</taxon>
        <taxon>Bacillota</taxon>
        <taxon>Bacilli</taxon>
        <taxon>Lactobacillales</taxon>
        <taxon>Aerococcaceae</taxon>
        <taxon>Aerococcus</taxon>
    </lineage>
</organism>
<reference evidence="21 22" key="1">
    <citation type="submission" date="2018-11" db="EMBL/GenBank/DDBJ databases">
        <title>Aerococcus sp. SJQ22, whole genome shotgun sequence.</title>
        <authorList>
            <person name="Sun L."/>
            <person name="Gao X."/>
            <person name="Chen W."/>
            <person name="Huang K."/>
        </authorList>
    </citation>
    <scope>NUCLEOTIDE SEQUENCE [LARGE SCALE GENOMIC DNA]</scope>
    <source>
        <strain evidence="21 22">SJQ22</strain>
    </source>
</reference>
<dbReference type="InterPro" id="IPR018113">
    <property type="entry name" value="PTrfase_EIIB_Cys"/>
</dbReference>
<dbReference type="Pfam" id="PF00358">
    <property type="entry name" value="PTS_EIIA_1"/>
    <property type="match status" value="1"/>
</dbReference>
<comment type="caution">
    <text evidence="21">The sequence shown here is derived from an EMBL/GenBank/DDBJ whole genome shotgun (WGS) entry which is preliminary data.</text>
</comment>
<name>A0A3N4GSM4_9LACT</name>
<dbReference type="InterPro" id="IPR001996">
    <property type="entry name" value="PTS_IIB_1"/>
</dbReference>
<evidence type="ECO:0000256" key="17">
    <source>
        <dbReference type="SAM" id="Phobius"/>
    </source>
</evidence>
<evidence type="ECO:0000256" key="14">
    <source>
        <dbReference type="ARBA" id="ARBA00074554"/>
    </source>
</evidence>
<dbReference type="GO" id="GO:0015771">
    <property type="term" value="P:trehalose transport"/>
    <property type="evidence" value="ECO:0007669"/>
    <property type="project" value="TreeGrafter"/>
</dbReference>
<feature type="transmembrane region" description="Helical" evidence="17">
    <location>
        <begin position="124"/>
        <end position="146"/>
    </location>
</feature>
<dbReference type="EC" id="2.7.1.211" evidence="11"/>
<evidence type="ECO:0000256" key="3">
    <source>
        <dbReference type="ARBA" id="ARBA00022475"/>
    </source>
</evidence>
<evidence type="ECO:0000259" key="20">
    <source>
        <dbReference type="PROSITE" id="PS51103"/>
    </source>
</evidence>
<keyword evidence="9 17" id="KW-1133">Transmembrane helix</keyword>
<feature type="transmembrane region" description="Helical" evidence="17">
    <location>
        <begin position="348"/>
        <end position="367"/>
    </location>
</feature>
<keyword evidence="8" id="KW-0418">Kinase</keyword>
<dbReference type="PANTHER" id="PTHR30175:SF1">
    <property type="entry name" value="PTS SYSTEM ARBUTIN-, CELLOBIOSE-, AND SALICIN-SPECIFIC EIIBC COMPONENT-RELATED"/>
    <property type="match status" value="1"/>
</dbReference>
<dbReference type="NCBIfam" id="TIGR00830">
    <property type="entry name" value="PTBA"/>
    <property type="match status" value="1"/>
</dbReference>
<dbReference type="EMBL" id="RKMG01000003">
    <property type="protein sequence ID" value="RPA63686.1"/>
    <property type="molecule type" value="Genomic_DNA"/>
</dbReference>
<evidence type="ECO:0000256" key="13">
    <source>
        <dbReference type="ARBA" id="ARBA00048931"/>
    </source>
</evidence>
<evidence type="ECO:0000256" key="8">
    <source>
        <dbReference type="ARBA" id="ARBA00022777"/>
    </source>
</evidence>
<feature type="domain" description="PTS EIIC type-1" evidence="20">
    <location>
        <begin position="115"/>
        <end position="490"/>
    </location>
</feature>
<feature type="domain" description="PTS EIIA type-1" evidence="18">
    <location>
        <begin position="527"/>
        <end position="631"/>
    </location>
</feature>
<evidence type="ECO:0000256" key="6">
    <source>
        <dbReference type="ARBA" id="ARBA00022683"/>
    </source>
</evidence>
<dbReference type="PROSITE" id="PS51098">
    <property type="entry name" value="PTS_EIIB_TYPE_1"/>
    <property type="match status" value="1"/>
</dbReference>
<dbReference type="GO" id="GO:0008982">
    <property type="term" value="F:protein-N(PI)-phosphohistidine-sugar phosphotransferase activity"/>
    <property type="evidence" value="ECO:0007669"/>
    <property type="project" value="InterPro"/>
</dbReference>
<dbReference type="GO" id="GO:0009401">
    <property type="term" value="P:phosphoenolpyruvate-dependent sugar phosphotransferase system"/>
    <property type="evidence" value="ECO:0007669"/>
    <property type="project" value="UniProtKB-KW"/>
</dbReference>
<dbReference type="GO" id="GO:0016301">
    <property type="term" value="F:kinase activity"/>
    <property type="evidence" value="ECO:0007669"/>
    <property type="project" value="UniProtKB-KW"/>
</dbReference>
<evidence type="ECO:0000256" key="2">
    <source>
        <dbReference type="ARBA" id="ARBA00022448"/>
    </source>
</evidence>
<keyword evidence="10 17" id="KW-0472">Membrane</keyword>
<gene>
    <name evidence="21" type="ORF">EF384_01855</name>
</gene>
<dbReference type="PROSITE" id="PS01035">
    <property type="entry name" value="PTS_EIIB_TYPE_1_CYS"/>
    <property type="match status" value="1"/>
</dbReference>
<keyword evidence="22" id="KW-1185">Reference proteome</keyword>
<dbReference type="PROSITE" id="PS51103">
    <property type="entry name" value="PTS_EIIC_TYPE_1"/>
    <property type="match status" value="1"/>
</dbReference>
<protein>
    <recommendedName>
        <fullName evidence="14">PTS system sucrose-specific EIIBCA component</fullName>
        <ecNumber evidence="11">2.7.1.211</ecNumber>
    </recommendedName>
    <alternativeName>
        <fullName evidence="15">EIIBCA-Scr</fullName>
    </alternativeName>
</protein>
<keyword evidence="4" id="KW-0762">Sugar transport</keyword>
<dbReference type="InterPro" id="IPR013013">
    <property type="entry name" value="PTS_EIIC_1"/>
</dbReference>
<dbReference type="NCBIfam" id="TIGR01995">
    <property type="entry name" value="PTS-II-ABC-beta"/>
    <property type="match status" value="1"/>
</dbReference>
<feature type="transmembrane region" description="Helical" evidence="17">
    <location>
        <begin position="407"/>
        <end position="432"/>
    </location>
</feature>
<dbReference type="GO" id="GO:0005886">
    <property type="term" value="C:plasma membrane"/>
    <property type="evidence" value="ECO:0007669"/>
    <property type="project" value="UniProtKB-SubCell"/>
</dbReference>
<dbReference type="InterPro" id="IPR011055">
    <property type="entry name" value="Dup_hybrid_motif"/>
</dbReference>
<dbReference type="CDD" id="cd00212">
    <property type="entry name" value="PTS_IIB_glc"/>
    <property type="match status" value="1"/>
</dbReference>
<feature type="domain" description="PTS EIIB type-1" evidence="19">
    <location>
        <begin position="7"/>
        <end position="89"/>
    </location>
</feature>
<evidence type="ECO:0000256" key="12">
    <source>
        <dbReference type="ARBA" id="ARBA00045139"/>
    </source>
</evidence>
<dbReference type="Gene3D" id="2.70.70.10">
    <property type="entry name" value="Glucose Permease (Domain IIA)"/>
    <property type="match status" value="1"/>
</dbReference>
<evidence type="ECO:0000256" key="16">
    <source>
        <dbReference type="PROSITE-ProRule" id="PRU00421"/>
    </source>
</evidence>
<keyword evidence="2" id="KW-0813">Transport</keyword>
<evidence type="ECO:0000256" key="10">
    <source>
        <dbReference type="ARBA" id="ARBA00023136"/>
    </source>
</evidence>
<sequence>MAKIIYSDLSKDIIENIGGEENVQDLRHCTTRLRFHLKDENKANDEAIKNLDGVVTVVKASGQYQVVIGEQVGEVYQEIIKQTDIDEDGVSVADQTEVDGNNDGKKQNLVDRFIDFISSIFQPFLFALTATGMIKGVVALFGAFGLTTDNSGLVFVLNAAGDAFFQFLPVMVGITAARKFKINEFAALAIVVGFLHPSIRDIATGDVQQVLFQGTAFQLDSYFNVLGIPVLLPGGGYYSSIIPIIASVWFGSKVEKWVKSWMPKLVSSFLTPFLTIMIAFPIALLVIGPVTNFLSDLVGLGFTTINTVSPVLAAIVLAVTWQILVIFGLHWGILPIMFVLLAETGVNSISPSTQLSTFGLLGVLLALSIKAKELKVKQLAIPSALSAFFGVSEPGVYGLMLPLRRPFIYALIGNAIGGIWIGLHQVVFYRLGGLGVFSVFNAISPEGELGSDFWNTIIAYTIAVVVAFSIQMFMPIPALEKNTAATKVDGSDTKVNGTQNTAKVSATQEIVASPLAGSILPLSETPDAVFASGAMGQGVAINPSEGIVKAPANGEVVSIFPTGHAVGIKTDLGAEILIHIGLDTVNMNGKGFTKLVQAGDQIVAGQALIEFDIEAIKAAGLNPIVPVVVTNSNEYSKIDITDQTDIKTGDYLFTAVK</sequence>
<evidence type="ECO:0000313" key="22">
    <source>
        <dbReference type="Proteomes" id="UP000273977"/>
    </source>
</evidence>
<evidence type="ECO:0000256" key="4">
    <source>
        <dbReference type="ARBA" id="ARBA00022597"/>
    </source>
</evidence>
<dbReference type="FunFam" id="2.70.70.10:FF:000001">
    <property type="entry name" value="PTS system glucose-specific IIA component"/>
    <property type="match status" value="1"/>
</dbReference>
<evidence type="ECO:0000259" key="19">
    <source>
        <dbReference type="PROSITE" id="PS51098"/>
    </source>
</evidence>
<evidence type="ECO:0000256" key="1">
    <source>
        <dbReference type="ARBA" id="ARBA00004651"/>
    </source>
</evidence>
<feature type="transmembrane region" description="Helical" evidence="17">
    <location>
        <begin position="297"/>
        <end position="317"/>
    </location>
</feature>
<dbReference type="InterPro" id="IPR001127">
    <property type="entry name" value="PTS_EIIA_1_perm"/>
</dbReference>
<dbReference type="Proteomes" id="UP000273977">
    <property type="component" value="Unassembled WGS sequence"/>
</dbReference>
<dbReference type="SUPFAM" id="SSF51261">
    <property type="entry name" value="Duplicated hybrid motif"/>
    <property type="match status" value="1"/>
</dbReference>
<keyword evidence="5" id="KW-0808">Transferase</keyword>
<evidence type="ECO:0000256" key="11">
    <source>
        <dbReference type="ARBA" id="ARBA00044053"/>
    </source>
</evidence>
<evidence type="ECO:0000313" key="21">
    <source>
        <dbReference type="EMBL" id="RPA63686.1"/>
    </source>
</evidence>
<dbReference type="Gene3D" id="3.30.1360.60">
    <property type="entry name" value="Glucose permease domain IIB"/>
    <property type="match status" value="1"/>
</dbReference>
<feature type="transmembrane region" description="Helical" evidence="17">
    <location>
        <begin position="152"/>
        <end position="173"/>
    </location>
</feature>
<feature type="transmembrane region" description="Helical" evidence="17">
    <location>
        <begin position="453"/>
        <end position="474"/>
    </location>
</feature>
<keyword evidence="3" id="KW-1003">Cell membrane</keyword>
<dbReference type="AlphaFoldDB" id="A0A3N4GSM4"/>
<evidence type="ECO:0000256" key="5">
    <source>
        <dbReference type="ARBA" id="ARBA00022679"/>
    </source>
</evidence>